<keyword evidence="6" id="KW-0812">Transmembrane</keyword>
<keyword evidence="6" id="KW-1133">Transmembrane helix</keyword>
<dbReference type="InterPro" id="IPR044174">
    <property type="entry name" value="BC10-like"/>
</dbReference>
<dbReference type="GO" id="GO:0016757">
    <property type="term" value="F:glycosyltransferase activity"/>
    <property type="evidence" value="ECO:0007669"/>
    <property type="project" value="UniProtKB-KW"/>
</dbReference>
<evidence type="ECO:0000256" key="2">
    <source>
        <dbReference type="ARBA" id="ARBA00022676"/>
    </source>
</evidence>
<evidence type="ECO:0000256" key="1">
    <source>
        <dbReference type="ARBA" id="ARBA00004606"/>
    </source>
</evidence>
<dbReference type="Proteomes" id="UP000008311">
    <property type="component" value="Unassembled WGS sequence"/>
</dbReference>
<evidence type="ECO:0000256" key="6">
    <source>
        <dbReference type="SAM" id="Phobius"/>
    </source>
</evidence>
<keyword evidence="3" id="KW-0808">Transferase</keyword>
<organism evidence="7 8">
    <name type="scientific">Ricinus communis</name>
    <name type="common">Castor bean</name>
    <dbReference type="NCBI Taxonomy" id="3988"/>
    <lineage>
        <taxon>Eukaryota</taxon>
        <taxon>Viridiplantae</taxon>
        <taxon>Streptophyta</taxon>
        <taxon>Embryophyta</taxon>
        <taxon>Tracheophyta</taxon>
        <taxon>Spermatophyta</taxon>
        <taxon>Magnoliopsida</taxon>
        <taxon>eudicotyledons</taxon>
        <taxon>Gunneridae</taxon>
        <taxon>Pentapetalae</taxon>
        <taxon>rosids</taxon>
        <taxon>fabids</taxon>
        <taxon>Malpighiales</taxon>
        <taxon>Euphorbiaceae</taxon>
        <taxon>Acalyphoideae</taxon>
        <taxon>Acalypheae</taxon>
        <taxon>Ricinus</taxon>
    </lineage>
</organism>
<dbReference type="AlphaFoldDB" id="B9RXG6"/>
<evidence type="ECO:0000256" key="4">
    <source>
        <dbReference type="ARBA" id="ARBA00023136"/>
    </source>
</evidence>
<dbReference type="InterPro" id="IPR003406">
    <property type="entry name" value="Glyco_trans_14"/>
</dbReference>
<evidence type="ECO:0000313" key="8">
    <source>
        <dbReference type="Proteomes" id="UP000008311"/>
    </source>
</evidence>
<keyword evidence="8" id="KW-1185">Reference proteome</keyword>
<dbReference type="PANTHER" id="PTHR31042:SF70">
    <property type="entry name" value="OS01G0695200 PROTEIN"/>
    <property type="match status" value="1"/>
</dbReference>
<dbReference type="eggNOG" id="ENOG502QSSV">
    <property type="taxonomic scope" value="Eukaryota"/>
</dbReference>
<protein>
    <submittedName>
        <fullName evidence="7">Uncharacterized protein</fullName>
    </submittedName>
</protein>
<keyword evidence="2" id="KW-0328">Glycosyltransferase</keyword>
<accession>B9RXG6</accession>
<comment type="subcellular location">
    <subcellularLocation>
        <location evidence="1">Membrane</location>
        <topology evidence="1">Single-pass type II membrane protein</topology>
    </subcellularLocation>
</comment>
<name>B9RXG6_RICCO</name>
<feature type="transmembrane region" description="Helical" evidence="6">
    <location>
        <begin position="26"/>
        <end position="47"/>
    </location>
</feature>
<gene>
    <name evidence="7" type="ORF">RCOM_0903630</name>
</gene>
<dbReference type="InParanoid" id="B9RXG6"/>
<dbReference type="Pfam" id="PF02485">
    <property type="entry name" value="Branch"/>
    <property type="match status" value="1"/>
</dbReference>
<evidence type="ECO:0000256" key="3">
    <source>
        <dbReference type="ARBA" id="ARBA00022679"/>
    </source>
</evidence>
<dbReference type="FunCoup" id="B9RXG6">
    <property type="interactions" value="925"/>
</dbReference>
<dbReference type="GO" id="GO:0016020">
    <property type="term" value="C:membrane"/>
    <property type="evidence" value="ECO:0007669"/>
    <property type="project" value="UniProtKB-SubCell"/>
</dbReference>
<proteinExistence type="predicted"/>
<keyword evidence="4 6" id="KW-0472">Membrane</keyword>
<evidence type="ECO:0000256" key="5">
    <source>
        <dbReference type="ARBA" id="ARBA00023180"/>
    </source>
</evidence>
<evidence type="ECO:0000313" key="7">
    <source>
        <dbReference type="EMBL" id="EEF43822.1"/>
    </source>
</evidence>
<sequence>MIMSIAGGGGGRTMTKKAPPVPPRHVIWLGWKLVIILSVSLCVFALLRLHFQSDHYSSPSSSSSSSSSSSFYRPRSRLSRANLEFHGPPKLAFLFLVRQDLPLDFLWGSFFENADVASFSIFIHSSPGFEFDESTTRSHFFYGRQLKNSIQVAWGESSMIEAERLLLSAALEDPANQRFVLLSDSCVPLYNFSYIYSYVMASPRSFVDSFLDTKEDRYNQKMSPIIQKHKWRKGSQWITLIRSHAEVIVDDEVIFPEFQKYCKRRLPLDASKGKLNAKLQKQNNCIPDEHYVQTLLSMAELEGELERRTLTYTVWNLSVTRMESKGWHPMTFTYGNAGPQKIREIKAINHVYYETEYRTEWCHTNSTSVPCFLFARKFSRGAAMRLLSEGVVSPFDASALLATNS</sequence>
<dbReference type="PANTHER" id="PTHR31042">
    <property type="entry name" value="CORE-2/I-BRANCHING BETA-1,6-N-ACETYLGLUCOSAMINYLTRANSFERASE FAMILY PROTEIN-RELATED"/>
    <property type="match status" value="1"/>
</dbReference>
<reference evidence="8" key="1">
    <citation type="journal article" date="2010" name="Nat. Biotechnol.">
        <title>Draft genome sequence of the oilseed species Ricinus communis.</title>
        <authorList>
            <person name="Chan A.P."/>
            <person name="Crabtree J."/>
            <person name="Zhao Q."/>
            <person name="Lorenzi H."/>
            <person name="Orvis J."/>
            <person name="Puiu D."/>
            <person name="Melake-Berhan A."/>
            <person name="Jones K.M."/>
            <person name="Redman J."/>
            <person name="Chen G."/>
            <person name="Cahoon E.B."/>
            <person name="Gedil M."/>
            <person name="Stanke M."/>
            <person name="Haas B.J."/>
            <person name="Wortman J.R."/>
            <person name="Fraser-Liggett C.M."/>
            <person name="Ravel J."/>
            <person name="Rabinowicz P.D."/>
        </authorList>
    </citation>
    <scope>NUCLEOTIDE SEQUENCE [LARGE SCALE GENOMIC DNA]</scope>
    <source>
        <strain evidence="8">cv. Hale</strain>
    </source>
</reference>
<dbReference type="EMBL" id="EQ973828">
    <property type="protein sequence ID" value="EEF43822.1"/>
    <property type="molecule type" value="Genomic_DNA"/>
</dbReference>
<keyword evidence="5" id="KW-0325">Glycoprotein</keyword>